<accession>A0A2T3JAC3</accession>
<dbReference type="AlphaFoldDB" id="A0A2T3JAC3"/>
<dbReference type="PRINTS" id="PR00507">
    <property type="entry name" value="N12N6MTFRASE"/>
</dbReference>
<dbReference type="Proteomes" id="UP000240987">
    <property type="component" value="Unassembled WGS sequence"/>
</dbReference>
<reference evidence="2 3" key="1">
    <citation type="submission" date="2018-01" db="EMBL/GenBank/DDBJ databases">
        <title>Whole genome sequencing of Histamine producing bacteria.</title>
        <authorList>
            <person name="Butler K."/>
        </authorList>
    </citation>
    <scope>NUCLEOTIDE SEQUENCE [LARGE SCALE GENOMIC DNA]</scope>
    <source>
        <strain evidence="2 3">JCM 12947</strain>
    </source>
</reference>
<keyword evidence="2" id="KW-0489">Methyltransferase</keyword>
<dbReference type="GO" id="GO:0008168">
    <property type="term" value="F:methyltransferase activity"/>
    <property type="evidence" value="ECO:0007669"/>
    <property type="project" value="UniProtKB-KW"/>
</dbReference>
<dbReference type="InterPro" id="IPR029063">
    <property type="entry name" value="SAM-dependent_MTases_sf"/>
</dbReference>
<proteinExistence type="predicted"/>
<gene>
    <name evidence="2" type="ORF">C9J12_21055</name>
</gene>
<dbReference type="EMBL" id="PYMJ01000027">
    <property type="protein sequence ID" value="PSU45734.1"/>
    <property type="molecule type" value="Genomic_DNA"/>
</dbReference>
<name>A0A2T3JAC3_9GAMM</name>
<evidence type="ECO:0000259" key="1">
    <source>
        <dbReference type="Pfam" id="PF19587"/>
    </source>
</evidence>
<dbReference type="SUPFAM" id="SSF53335">
    <property type="entry name" value="S-adenosyl-L-methionine-dependent methyltransferases"/>
    <property type="match status" value="1"/>
</dbReference>
<evidence type="ECO:0000313" key="3">
    <source>
        <dbReference type="Proteomes" id="UP000240987"/>
    </source>
</evidence>
<dbReference type="OrthoDB" id="1843260at2"/>
<keyword evidence="2" id="KW-0808">Transferase</keyword>
<dbReference type="Gene3D" id="3.40.50.150">
    <property type="entry name" value="Vaccinia Virus protein VP39"/>
    <property type="match status" value="1"/>
</dbReference>
<feature type="domain" description="DUF6094" evidence="1">
    <location>
        <begin position="11"/>
        <end position="194"/>
    </location>
</feature>
<dbReference type="GO" id="GO:0032259">
    <property type="term" value="P:methylation"/>
    <property type="evidence" value="ECO:0007669"/>
    <property type="project" value="UniProtKB-KW"/>
</dbReference>
<keyword evidence="3" id="KW-1185">Reference proteome</keyword>
<sequence>MAVMHPRVAHNYLKDGYYPTDNETLIGITYLIHARNGHMRALDPCCGSGDALQLLCKHISPAIIRYGIELDVDRAQAAKQQLDQVLNVNTFDCRVGLNSQSLLFLNPPYGDVVTDVLGKAEKGMNRLEVQFTRRCLGMLRREGILALVIPAPSLTKAFSGWLVRNVGCIQVYKAATDRFKQVVIMGVRRDMSGELNRLHREKNRALLTAVGAGDYKPYPLPTLAVEDPYTLPVVPRSPFRFEVVQPDKALLSEVFAQHNGLWHRFDSLFTQASHRDFPRPLRKLSPWHLSLALAAGQISGLVTSNDGQRHLLVKGGTKKVQRSTTTVNETGTVTTKIDQFVPTIRAIDITAGPHFGDIIAIQ</sequence>
<organism evidence="2 3">
    <name type="scientific">Photobacterium frigidiphilum</name>
    <dbReference type="NCBI Taxonomy" id="264736"/>
    <lineage>
        <taxon>Bacteria</taxon>
        <taxon>Pseudomonadati</taxon>
        <taxon>Pseudomonadota</taxon>
        <taxon>Gammaproteobacteria</taxon>
        <taxon>Vibrionales</taxon>
        <taxon>Vibrionaceae</taxon>
        <taxon>Photobacterium</taxon>
    </lineage>
</organism>
<evidence type="ECO:0000313" key="2">
    <source>
        <dbReference type="EMBL" id="PSU45734.1"/>
    </source>
</evidence>
<dbReference type="InterPro" id="IPR046076">
    <property type="entry name" value="DUF6094"/>
</dbReference>
<dbReference type="RefSeq" id="WP_107244495.1">
    <property type="nucleotide sequence ID" value="NZ_PYMJ01000027.1"/>
</dbReference>
<comment type="caution">
    <text evidence="2">The sequence shown here is derived from an EMBL/GenBank/DDBJ whole genome shotgun (WGS) entry which is preliminary data.</text>
</comment>
<dbReference type="Pfam" id="PF19587">
    <property type="entry name" value="DUF6094"/>
    <property type="match status" value="1"/>
</dbReference>
<protein>
    <submittedName>
        <fullName evidence="2">SAM-dependent methyltransferase</fullName>
    </submittedName>
</protein>